<dbReference type="AlphaFoldDB" id="A0A0F9ED74"/>
<sequence length="249" mass="25807">MSFPNIVFGSEGELWHNSATETVPVGTLMIIEDGRSFRFCEIAASVTTVVGGLLQAEVHTTDQSGEAVGTLDAGVTRLTGVGSTSSGLTLNEYVNGYAYTDNAVTLPMMRIRANSAITAGDSDGTIDLYIKTPTAIASGNTLCYIKNPWRDVILKPASAETAPAIGINKVVITADQFGWVQTSGPASALYDASTTAIATIGDPIAPDQAVASAISGIADSTTDTVIIIGNALGVVEGDTNQTPVFLRME</sequence>
<gene>
    <name evidence="1" type="ORF">LCGC14_2090370</name>
</gene>
<reference evidence="1" key="1">
    <citation type="journal article" date="2015" name="Nature">
        <title>Complex archaea that bridge the gap between prokaryotes and eukaryotes.</title>
        <authorList>
            <person name="Spang A."/>
            <person name="Saw J.H."/>
            <person name="Jorgensen S.L."/>
            <person name="Zaremba-Niedzwiedzka K."/>
            <person name="Martijn J."/>
            <person name="Lind A.E."/>
            <person name="van Eijk R."/>
            <person name="Schleper C."/>
            <person name="Guy L."/>
            <person name="Ettema T.J."/>
        </authorList>
    </citation>
    <scope>NUCLEOTIDE SEQUENCE</scope>
</reference>
<organism evidence="1">
    <name type="scientific">marine sediment metagenome</name>
    <dbReference type="NCBI Taxonomy" id="412755"/>
    <lineage>
        <taxon>unclassified sequences</taxon>
        <taxon>metagenomes</taxon>
        <taxon>ecological metagenomes</taxon>
    </lineage>
</organism>
<proteinExistence type="predicted"/>
<evidence type="ECO:0000313" key="1">
    <source>
        <dbReference type="EMBL" id="KKL71894.1"/>
    </source>
</evidence>
<protein>
    <submittedName>
        <fullName evidence="1">Uncharacterized protein</fullName>
    </submittedName>
</protein>
<comment type="caution">
    <text evidence="1">The sequence shown here is derived from an EMBL/GenBank/DDBJ whole genome shotgun (WGS) entry which is preliminary data.</text>
</comment>
<accession>A0A0F9ED74</accession>
<dbReference type="EMBL" id="LAZR01025446">
    <property type="protein sequence ID" value="KKL71894.1"/>
    <property type="molecule type" value="Genomic_DNA"/>
</dbReference>
<name>A0A0F9ED74_9ZZZZ</name>